<feature type="chain" id="PRO_5045096049" evidence="2">
    <location>
        <begin position="23"/>
        <end position="132"/>
    </location>
</feature>
<evidence type="ECO:0000256" key="1">
    <source>
        <dbReference type="SAM" id="MobiDB-lite"/>
    </source>
</evidence>
<feature type="region of interest" description="Disordered" evidence="1">
    <location>
        <begin position="85"/>
        <end position="104"/>
    </location>
</feature>
<dbReference type="Proteomes" id="UP001183414">
    <property type="component" value="Unassembled WGS sequence"/>
</dbReference>
<reference evidence="5" key="1">
    <citation type="submission" date="2023-07" db="EMBL/GenBank/DDBJ databases">
        <title>30 novel species of actinomycetes from the DSMZ collection.</title>
        <authorList>
            <person name="Nouioui I."/>
        </authorList>
    </citation>
    <scope>NUCLEOTIDE SEQUENCE [LARGE SCALE GENOMIC DNA]</scope>
    <source>
        <strain evidence="5">DSM 42041</strain>
    </source>
</reference>
<gene>
    <name evidence="4" type="ORF">RM572_21915</name>
</gene>
<evidence type="ECO:0000259" key="3">
    <source>
        <dbReference type="Pfam" id="PF05305"/>
    </source>
</evidence>
<dbReference type="EMBL" id="JAVREQ010000022">
    <property type="protein sequence ID" value="MDT0381419.1"/>
    <property type="molecule type" value="Genomic_DNA"/>
</dbReference>
<dbReference type="Pfam" id="PF05305">
    <property type="entry name" value="DUF732"/>
    <property type="match status" value="1"/>
</dbReference>
<keyword evidence="5" id="KW-1185">Reference proteome</keyword>
<keyword evidence="2" id="KW-0732">Signal</keyword>
<proteinExistence type="predicted"/>
<protein>
    <submittedName>
        <fullName evidence="4">DUF732 domain-containing protein</fullName>
    </submittedName>
</protein>
<dbReference type="PROSITE" id="PS51257">
    <property type="entry name" value="PROKAR_LIPOPROTEIN"/>
    <property type="match status" value="1"/>
</dbReference>
<dbReference type="RefSeq" id="WP_311675110.1">
    <property type="nucleotide sequence ID" value="NZ_JAVREQ010000022.1"/>
</dbReference>
<sequence length="132" mass="13321">MRRHLTTTAGLALAALTLTACGADNTPDTKPQPETPAASSPTQPDPGTGIPPEPTGAARDAYLAALEAIDPQLVADADKAIDAGRNQCSSLNGGGTDPAGTAAARFSMGGNQVSEQQAKAINQALRQTLCPK</sequence>
<name>A0ABU2NWQ7_9ACTN</name>
<feature type="signal peptide" evidence="2">
    <location>
        <begin position="1"/>
        <end position="22"/>
    </location>
</feature>
<evidence type="ECO:0000313" key="5">
    <source>
        <dbReference type="Proteomes" id="UP001183414"/>
    </source>
</evidence>
<accession>A0ABU2NWQ7</accession>
<evidence type="ECO:0000313" key="4">
    <source>
        <dbReference type="EMBL" id="MDT0381419.1"/>
    </source>
</evidence>
<comment type="caution">
    <text evidence="4">The sequence shown here is derived from an EMBL/GenBank/DDBJ whole genome shotgun (WGS) entry which is preliminary data.</text>
</comment>
<feature type="region of interest" description="Disordered" evidence="1">
    <location>
        <begin position="22"/>
        <end position="58"/>
    </location>
</feature>
<dbReference type="InterPro" id="IPR007969">
    <property type="entry name" value="DUF732"/>
</dbReference>
<organism evidence="4 5">
    <name type="scientific">Streptomyces hazeniae</name>
    <dbReference type="NCBI Taxonomy" id="3075538"/>
    <lineage>
        <taxon>Bacteria</taxon>
        <taxon>Bacillati</taxon>
        <taxon>Actinomycetota</taxon>
        <taxon>Actinomycetes</taxon>
        <taxon>Kitasatosporales</taxon>
        <taxon>Streptomycetaceae</taxon>
        <taxon>Streptomyces</taxon>
    </lineage>
</organism>
<evidence type="ECO:0000256" key="2">
    <source>
        <dbReference type="SAM" id="SignalP"/>
    </source>
</evidence>
<feature type="domain" description="DUF732" evidence="3">
    <location>
        <begin position="60"/>
        <end position="131"/>
    </location>
</feature>